<feature type="signal peptide" evidence="1">
    <location>
        <begin position="1"/>
        <end position="20"/>
    </location>
</feature>
<accession>A0A023G4A8</accession>
<protein>
    <submittedName>
        <fullName evidence="2">Putative secreted protein 94</fullName>
    </submittedName>
</protein>
<sequence length="208" mass="23899">MERTTIFLPLLISAVGLCMGVRNKSHRWNQTREVHFLRSALQVVKSSDLLALDMYSKNIAEKIPHCIASHFLEEKFPVVRRTLRIYDKKQQETLKNLETNITITVRNITRPYLQINSSDGALPEFWDEPQYISYAKVNNCIILTHPRLNGHSSKPPCTLWVLEQGDINHCEKIFSKGCQEGMPVEESECEEIHEEETTINSKLSGKSC</sequence>
<organism evidence="2">
    <name type="scientific">Amblyomma triste</name>
    <name type="common">Neotropical tick</name>
    <dbReference type="NCBI Taxonomy" id="251400"/>
    <lineage>
        <taxon>Eukaryota</taxon>
        <taxon>Metazoa</taxon>
        <taxon>Ecdysozoa</taxon>
        <taxon>Arthropoda</taxon>
        <taxon>Chelicerata</taxon>
        <taxon>Arachnida</taxon>
        <taxon>Acari</taxon>
        <taxon>Parasitiformes</taxon>
        <taxon>Ixodida</taxon>
        <taxon>Ixodoidea</taxon>
        <taxon>Ixodidae</taxon>
        <taxon>Amblyomminae</taxon>
        <taxon>Amblyomma</taxon>
    </lineage>
</organism>
<evidence type="ECO:0000256" key="1">
    <source>
        <dbReference type="SAM" id="SignalP"/>
    </source>
</evidence>
<evidence type="ECO:0000313" key="2">
    <source>
        <dbReference type="EMBL" id="JAC28582.1"/>
    </source>
</evidence>
<feature type="chain" id="PRO_5001516863" evidence="1">
    <location>
        <begin position="21"/>
        <end position="208"/>
    </location>
</feature>
<dbReference type="AlphaFoldDB" id="A0A023G4A8"/>
<keyword evidence="1" id="KW-0732">Signal</keyword>
<dbReference type="EMBL" id="GBBM01006836">
    <property type="protein sequence ID" value="JAC28582.1"/>
    <property type="molecule type" value="mRNA"/>
</dbReference>
<proteinExistence type="evidence at transcript level"/>
<dbReference type="Gene3D" id="2.40.128.20">
    <property type="match status" value="1"/>
</dbReference>
<reference evidence="2" key="1">
    <citation type="submission" date="2014-03" db="EMBL/GenBank/DDBJ databases">
        <title>The sialotranscriptome of Amblyomma triste, Amblyomma parvum and Amblyomma cajennense ticks, uncovered by 454-based RNA-seq.</title>
        <authorList>
            <person name="Garcia G.R."/>
            <person name="Gardinassi L.G."/>
            <person name="Ribeiro J.M."/>
            <person name="Anatriello E."/>
            <person name="Ferreira B.R."/>
            <person name="Moreira H.N."/>
            <person name="Mafra C."/>
            <person name="Olegario M.M."/>
            <person name="Szabo P.J."/>
            <person name="Miranda-Santos I.K."/>
            <person name="Maruyama S.R."/>
        </authorList>
    </citation>
    <scope>NUCLEOTIDE SEQUENCE</scope>
    <source>
        <strain evidence="2">Mato Grasso do Sul</strain>
        <tissue evidence="2">Salivary glands</tissue>
    </source>
</reference>
<dbReference type="InterPro" id="IPR012674">
    <property type="entry name" value="Calycin"/>
</dbReference>
<name>A0A023G4A8_AMBTT</name>